<dbReference type="PANTHER" id="PTHR13939">
    <property type="entry name" value="NICOTINAMIDE-NUCLEOTIDE AMIDOHYDROLASE PNCC"/>
    <property type="match status" value="1"/>
</dbReference>
<dbReference type="GeneID" id="105361627"/>
<dbReference type="KEGG" id="csol:105361627"/>
<evidence type="ECO:0000313" key="3">
    <source>
        <dbReference type="Proteomes" id="UP000695007"/>
    </source>
</evidence>
<dbReference type="AlphaFoldDB" id="A0AAJ6YFM7"/>
<keyword evidence="3" id="KW-1185">Reference proteome</keyword>
<dbReference type="InterPro" id="IPR001453">
    <property type="entry name" value="MoaB/Mog_dom"/>
</dbReference>
<dbReference type="PANTHER" id="PTHR13939:SF0">
    <property type="entry name" value="NMN AMIDOHYDROLASE-LIKE PROTEIN YFAY"/>
    <property type="match status" value="1"/>
</dbReference>
<dbReference type="InterPro" id="IPR050101">
    <property type="entry name" value="CinA"/>
</dbReference>
<proteinExistence type="inferred from homology"/>
<evidence type="ECO:0000256" key="1">
    <source>
        <dbReference type="ARBA" id="ARBA00007589"/>
    </source>
</evidence>
<evidence type="ECO:0000259" key="2">
    <source>
        <dbReference type="SMART" id="SM00852"/>
    </source>
</evidence>
<dbReference type="Pfam" id="PF24102">
    <property type="entry name" value="FLAD1_M"/>
    <property type="match status" value="1"/>
</dbReference>
<feature type="domain" description="MoaB/Mog" evidence="2">
    <location>
        <begin position="1"/>
        <end position="166"/>
    </location>
</feature>
<feature type="non-terminal residue" evidence="4">
    <location>
        <position position="1"/>
    </location>
</feature>
<protein>
    <submittedName>
        <fullName evidence="4">FAD synthase-like</fullName>
    </submittedName>
</protein>
<dbReference type="Pfam" id="PF00994">
    <property type="entry name" value="MoCF_biosynth"/>
    <property type="match status" value="1"/>
</dbReference>
<comment type="similarity">
    <text evidence="1">In the N-terminal section; belongs to the MoaB/Mog family.</text>
</comment>
<accession>A0AAJ6YFM7</accession>
<reference evidence="4" key="1">
    <citation type="submission" date="2025-08" db="UniProtKB">
        <authorList>
            <consortium name="RefSeq"/>
        </authorList>
    </citation>
    <scope>IDENTIFICATION</scope>
</reference>
<organism evidence="3 4">
    <name type="scientific">Ceratosolen solmsi marchali</name>
    <dbReference type="NCBI Taxonomy" id="326594"/>
    <lineage>
        <taxon>Eukaryota</taxon>
        <taxon>Metazoa</taxon>
        <taxon>Ecdysozoa</taxon>
        <taxon>Arthropoda</taxon>
        <taxon>Hexapoda</taxon>
        <taxon>Insecta</taxon>
        <taxon>Pterygota</taxon>
        <taxon>Neoptera</taxon>
        <taxon>Endopterygota</taxon>
        <taxon>Hymenoptera</taxon>
        <taxon>Apocrita</taxon>
        <taxon>Proctotrupomorpha</taxon>
        <taxon>Chalcidoidea</taxon>
        <taxon>Agaonidae</taxon>
        <taxon>Agaoninae</taxon>
        <taxon>Ceratosolen</taxon>
    </lineage>
</organism>
<name>A0AAJ6YFM7_9HYME</name>
<dbReference type="SMART" id="SM00852">
    <property type="entry name" value="MoCF_biosynth"/>
    <property type="match status" value="1"/>
</dbReference>
<dbReference type="Proteomes" id="UP000695007">
    <property type="component" value="Unplaced"/>
</dbReference>
<evidence type="ECO:0000313" key="4">
    <source>
        <dbReference type="RefSeq" id="XP_011497180.1"/>
    </source>
</evidence>
<sequence length="244" mass="27684">LVIGNEILRAQVTDTNSNFICKHLYRCGVKVKKISVISDDVDEIAQEIKEFSGKYTHVITSGGIGPTHDDVTFQGLAKAFDDNLYCHPTLVKIIKTYFHIENPLSPIFKPAYIPKQAILKFTINSDTNLPSNFPCIILKNVYVFPGSPAFLQVNFKNLYKILFDTKKRFIQQELFLNASEDVFANALSTASKEFPNIVFGSYPEEAKNYKVRVTIEGDEKTEIKKARERFCNLIPSNIVVDYTK</sequence>
<dbReference type="Gene3D" id="3.40.980.10">
    <property type="entry name" value="MoaB/Mog-like domain"/>
    <property type="match status" value="1"/>
</dbReference>
<dbReference type="SUPFAM" id="SSF53218">
    <property type="entry name" value="Molybdenum cofactor biosynthesis proteins"/>
    <property type="match status" value="1"/>
</dbReference>
<dbReference type="InterPro" id="IPR036425">
    <property type="entry name" value="MoaB/Mog-like_dom_sf"/>
</dbReference>
<dbReference type="InterPro" id="IPR056596">
    <property type="entry name" value="FLAD1_M"/>
</dbReference>
<dbReference type="RefSeq" id="XP_011497180.1">
    <property type="nucleotide sequence ID" value="XM_011498878.1"/>
</dbReference>
<gene>
    <name evidence="4" type="primary">LOC105361627</name>
</gene>